<feature type="compositionally biased region" description="Basic and acidic residues" evidence="1">
    <location>
        <begin position="497"/>
        <end position="513"/>
    </location>
</feature>
<dbReference type="AlphaFoldDB" id="A0A921Z1J1"/>
<feature type="region of interest" description="Disordered" evidence="1">
    <location>
        <begin position="493"/>
        <end position="517"/>
    </location>
</feature>
<sequence>MPAVKVFNIFGGQKPTEKPTAPPSHQGAIQRFYRTFSVGSDASPEHKGSKVTAIAACLEKRISEPVKSDVKNKNNVGDAVVKDTKRHHVYENVNIVSVDRNAIQEKLLDETKGYSSIYENITVVGKKIHSKSASRNNAEAKLNKALESFDKILSEFCASTSLITDVKCAKSEFIPPKLQKSKTCSIIESRCILKKANSDPESTIKSRNKVARNNSIDKTTSLWNLDDMKEKQLNAPLMPLTSTPNEKMNPDKYATYKISSKNSSRANCIKTEDLKKLDVKTRILKKTLSNPPSTPVPVVSKTKPVTKKVEKKVSDPKKIKTKMCTDNGSLNIKTSLESKEQPKSQLQKAKSVWEIGNESILISPILERTKSTTSIAGSPSKIPVIRSQMSQNKFSSTRALFSPTPDDLNNIDQASECAQKKKVTAQRKSMDKPEAGKQIRQKSQLNLKSDGKRQNDKSKKDASDSKKSSTSPKSSRKDYSDEINAMRAKLQQRKINNKRDLVIATPETKRNENDADEIDSALSPVKTMVKKLELKTAMESKTDQALFLSCKVIPAVHKELCVANTTFHNHLSTLVGRQVRCVESRDDSKTCSQLDKLALHKHADEKISDTHSDCSDDSGHVSNDAANDNEPTFDNVHDMSPTVTDELHPKPFETPKQFGIDLCENAKNVRPVRPARRSGRGNEVASGTRAADAPKVDEQVRDAVNISITTNYRCCLPAERTPPNRVPTCRDLDRLRWSICWRLVRLDLPDESCRAHSR</sequence>
<reference evidence="2" key="1">
    <citation type="journal article" date="2016" name="Insect Biochem. Mol. Biol.">
        <title>Multifaceted biological insights from a draft genome sequence of the tobacco hornworm moth, Manduca sexta.</title>
        <authorList>
            <person name="Kanost M.R."/>
            <person name="Arrese E.L."/>
            <person name="Cao X."/>
            <person name="Chen Y.R."/>
            <person name="Chellapilla S."/>
            <person name="Goldsmith M.R."/>
            <person name="Grosse-Wilde E."/>
            <person name="Heckel D.G."/>
            <person name="Herndon N."/>
            <person name="Jiang H."/>
            <person name="Papanicolaou A."/>
            <person name="Qu J."/>
            <person name="Soulages J.L."/>
            <person name="Vogel H."/>
            <person name="Walters J."/>
            <person name="Waterhouse R.M."/>
            <person name="Ahn S.J."/>
            <person name="Almeida F.C."/>
            <person name="An C."/>
            <person name="Aqrawi P."/>
            <person name="Bretschneider A."/>
            <person name="Bryant W.B."/>
            <person name="Bucks S."/>
            <person name="Chao H."/>
            <person name="Chevignon G."/>
            <person name="Christen J.M."/>
            <person name="Clarke D.F."/>
            <person name="Dittmer N.T."/>
            <person name="Ferguson L.C.F."/>
            <person name="Garavelou S."/>
            <person name="Gordon K.H.J."/>
            <person name="Gunaratna R.T."/>
            <person name="Han Y."/>
            <person name="Hauser F."/>
            <person name="He Y."/>
            <person name="Heidel-Fischer H."/>
            <person name="Hirsh A."/>
            <person name="Hu Y."/>
            <person name="Jiang H."/>
            <person name="Kalra D."/>
            <person name="Klinner C."/>
            <person name="Konig C."/>
            <person name="Kovar C."/>
            <person name="Kroll A.R."/>
            <person name="Kuwar S.S."/>
            <person name="Lee S.L."/>
            <person name="Lehman R."/>
            <person name="Li K."/>
            <person name="Li Z."/>
            <person name="Liang H."/>
            <person name="Lovelace S."/>
            <person name="Lu Z."/>
            <person name="Mansfield J.H."/>
            <person name="McCulloch K.J."/>
            <person name="Mathew T."/>
            <person name="Morton B."/>
            <person name="Muzny D.M."/>
            <person name="Neunemann D."/>
            <person name="Ongeri F."/>
            <person name="Pauchet Y."/>
            <person name="Pu L.L."/>
            <person name="Pyrousis I."/>
            <person name="Rao X.J."/>
            <person name="Redding A."/>
            <person name="Roesel C."/>
            <person name="Sanchez-Gracia A."/>
            <person name="Schaack S."/>
            <person name="Shukla A."/>
            <person name="Tetreau G."/>
            <person name="Wang Y."/>
            <person name="Xiong G.H."/>
            <person name="Traut W."/>
            <person name="Walsh T.K."/>
            <person name="Worley K.C."/>
            <person name="Wu D."/>
            <person name="Wu W."/>
            <person name="Wu Y.Q."/>
            <person name="Zhang X."/>
            <person name="Zou Z."/>
            <person name="Zucker H."/>
            <person name="Briscoe A.D."/>
            <person name="Burmester T."/>
            <person name="Clem R.J."/>
            <person name="Feyereisen R."/>
            <person name="Grimmelikhuijzen C.J.P."/>
            <person name="Hamodrakas S.J."/>
            <person name="Hansson B.S."/>
            <person name="Huguet E."/>
            <person name="Jermiin L.S."/>
            <person name="Lan Q."/>
            <person name="Lehman H.K."/>
            <person name="Lorenzen M."/>
            <person name="Merzendorfer H."/>
            <person name="Michalopoulos I."/>
            <person name="Morton D.B."/>
            <person name="Muthukrishnan S."/>
            <person name="Oakeshott J.G."/>
            <person name="Palmer W."/>
            <person name="Park Y."/>
            <person name="Passarelli A.L."/>
            <person name="Rozas J."/>
            <person name="Schwartz L.M."/>
            <person name="Smith W."/>
            <person name="Southgate A."/>
            <person name="Vilcinskas A."/>
            <person name="Vogt R."/>
            <person name="Wang P."/>
            <person name="Werren J."/>
            <person name="Yu X.Q."/>
            <person name="Zhou J.J."/>
            <person name="Brown S.J."/>
            <person name="Scherer S.E."/>
            <person name="Richards S."/>
            <person name="Blissard G.W."/>
        </authorList>
    </citation>
    <scope>NUCLEOTIDE SEQUENCE</scope>
</reference>
<dbReference type="Proteomes" id="UP000791440">
    <property type="component" value="Unassembled WGS sequence"/>
</dbReference>
<evidence type="ECO:0000256" key="1">
    <source>
        <dbReference type="SAM" id="MobiDB-lite"/>
    </source>
</evidence>
<name>A0A921Z1J1_MANSE</name>
<protein>
    <submittedName>
        <fullName evidence="2">Uncharacterized protein</fullName>
    </submittedName>
</protein>
<feature type="compositionally biased region" description="Polar residues" evidence="1">
    <location>
        <begin position="620"/>
        <end position="632"/>
    </location>
</feature>
<feature type="region of interest" description="Disordered" evidence="1">
    <location>
        <begin position="606"/>
        <end position="633"/>
    </location>
</feature>
<gene>
    <name evidence="2" type="ORF">O3G_MSEX006218</name>
</gene>
<reference evidence="2" key="2">
    <citation type="submission" date="2020-12" db="EMBL/GenBank/DDBJ databases">
        <authorList>
            <person name="Kanost M."/>
        </authorList>
    </citation>
    <scope>NUCLEOTIDE SEQUENCE</scope>
</reference>
<organism evidence="2 3">
    <name type="scientific">Manduca sexta</name>
    <name type="common">Tobacco hawkmoth</name>
    <name type="synonym">Tobacco hornworm</name>
    <dbReference type="NCBI Taxonomy" id="7130"/>
    <lineage>
        <taxon>Eukaryota</taxon>
        <taxon>Metazoa</taxon>
        <taxon>Ecdysozoa</taxon>
        <taxon>Arthropoda</taxon>
        <taxon>Hexapoda</taxon>
        <taxon>Insecta</taxon>
        <taxon>Pterygota</taxon>
        <taxon>Neoptera</taxon>
        <taxon>Endopterygota</taxon>
        <taxon>Lepidoptera</taxon>
        <taxon>Glossata</taxon>
        <taxon>Ditrysia</taxon>
        <taxon>Bombycoidea</taxon>
        <taxon>Sphingidae</taxon>
        <taxon>Sphinginae</taxon>
        <taxon>Sphingini</taxon>
        <taxon>Manduca</taxon>
    </lineage>
</organism>
<feature type="region of interest" description="Disordered" evidence="1">
    <location>
        <begin position="288"/>
        <end position="316"/>
    </location>
</feature>
<feature type="compositionally biased region" description="Basic and acidic residues" evidence="1">
    <location>
        <begin position="307"/>
        <end position="316"/>
    </location>
</feature>
<feature type="compositionally biased region" description="Basic and acidic residues" evidence="1">
    <location>
        <begin position="449"/>
        <end position="467"/>
    </location>
</feature>
<keyword evidence="3" id="KW-1185">Reference proteome</keyword>
<comment type="caution">
    <text evidence="2">The sequence shown here is derived from an EMBL/GenBank/DDBJ whole genome shotgun (WGS) entry which is preliminary data.</text>
</comment>
<evidence type="ECO:0000313" key="2">
    <source>
        <dbReference type="EMBL" id="KAG6449758.1"/>
    </source>
</evidence>
<dbReference type="EMBL" id="JH668378">
    <property type="protein sequence ID" value="KAG6449758.1"/>
    <property type="molecule type" value="Genomic_DNA"/>
</dbReference>
<proteinExistence type="predicted"/>
<feature type="compositionally biased region" description="Basic and acidic residues" evidence="1">
    <location>
        <begin position="606"/>
        <end position="619"/>
    </location>
</feature>
<feature type="region of interest" description="Disordered" evidence="1">
    <location>
        <begin position="386"/>
        <end position="480"/>
    </location>
</feature>
<feature type="compositionally biased region" description="Polar residues" evidence="1">
    <location>
        <begin position="387"/>
        <end position="399"/>
    </location>
</feature>
<feature type="compositionally biased region" description="Basic and acidic residues" evidence="1">
    <location>
        <begin position="428"/>
        <end position="437"/>
    </location>
</feature>
<evidence type="ECO:0000313" key="3">
    <source>
        <dbReference type="Proteomes" id="UP000791440"/>
    </source>
</evidence>
<feature type="region of interest" description="Disordered" evidence="1">
    <location>
        <begin position="672"/>
        <end position="694"/>
    </location>
</feature>
<accession>A0A921Z1J1</accession>